<keyword evidence="1" id="KW-0808">Transferase</keyword>
<gene>
    <name evidence="1" type="primary">17</name>
    <name evidence="1" type="ORF">PBI_OMEGA_17</name>
</gene>
<dbReference type="GO" id="GO:0032259">
    <property type="term" value="P:methylation"/>
    <property type="evidence" value="ECO:0007669"/>
    <property type="project" value="UniProtKB-KW"/>
</dbReference>
<protein>
    <submittedName>
        <fullName evidence="1">Methyltransferase</fullName>
    </submittedName>
</protein>
<dbReference type="GO" id="GO:0008168">
    <property type="term" value="F:methyltransferase activity"/>
    <property type="evidence" value="ECO:0007669"/>
    <property type="project" value="UniProtKB-KW"/>
</dbReference>
<dbReference type="Proteomes" id="UP000000963">
    <property type="component" value="Segment"/>
</dbReference>
<reference evidence="1 2" key="1">
    <citation type="journal article" date="2003" name="Cell">
        <title>Origins of highly mosaic mycobacteriophage genomes.</title>
        <authorList>
            <person name="Pedulla M.L."/>
            <person name="Ford M.E."/>
            <person name="Houtz J.M."/>
            <person name="Karthikeyan T."/>
            <person name="Wadsworth C."/>
            <person name="Lewis J.A."/>
            <person name="Jacobs-Sera D."/>
            <person name="Falbo J."/>
            <person name="Gross J."/>
            <person name="Pannunzio N.R."/>
            <person name="Brucker W."/>
            <person name="Kumar V."/>
            <person name="Kandasamy J."/>
            <person name="Keenan L."/>
            <person name="Bardarov S."/>
            <person name="Kriakov J."/>
            <person name="Lawrence J.G."/>
            <person name="Jacobs W.R. Jr."/>
            <person name="Hendrix R.W."/>
            <person name="Hatfull G.F."/>
        </authorList>
    </citation>
    <scope>NUCLEOTIDE SEQUENCE</scope>
</reference>
<dbReference type="KEGG" id="vg:1260085"/>
<dbReference type="EMBL" id="AY129338">
    <property type="protein sequence ID" value="AAN12661.1"/>
    <property type="molecule type" value="Genomic_DNA"/>
</dbReference>
<keyword evidence="2" id="KW-1185">Reference proteome</keyword>
<dbReference type="SUPFAM" id="SSF53335">
    <property type="entry name" value="S-adenosyl-L-methionine-dependent methyltransferases"/>
    <property type="match status" value="1"/>
</dbReference>
<dbReference type="RefSeq" id="NP_818318.1">
    <property type="nucleotide sequence ID" value="NC_004688.1"/>
</dbReference>
<dbReference type="SMR" id="Q854P7"/>
<proteinExistence type="predicted"/>
<dbReference type="Pfam" id="PF13578">
    <property type="entry name" value="Methyltransf_24"/>
    <property type="match status" value="1"/>
</dbReference>
<dbReference type="CDD" id="cd02440">
    <property type="entry name" value="AdoMet_MTases"/>
    <property type="match status" value="1"/>
</dbReference>
<dbReference type="InterPro" id="IPR029063">
    <property type="entry name" value="SAM-dependent_MTases_sf"/>
</dbReference>
<evidence type="ECO:0000313" key="2">
    <source>
        <dbReference type="Proteomes" id="UP000000963"/>
    </source>
</evidence>
<organism evidence="1 2">
    <name type="scientific">Mycobacterium phage Omega</name>
    <name type="common">Mycobacteriophage Omega</name>
    <dbReference type="NCBI Taxonomy" id="2907835"/>
    <lineage>
        <taxon>Viruses</taxon>
        <taxon>Duplodnaviria</taxon>
        <taxon>Heunggongvirae</taxon>
        <taxon>Uroviricota</taxon>
        <taxon>Caudoviricetes</taxon>
        <taxon>Omegavirus</taxon>
        <taxon>Omegavirus omega</taxon>
    </lineage>
</organism>
<accession>Q854P7</accession>
<dbReference type="Gene3D" id="3.40.50.150">
    <property type="entry name" value="Vaccinia Virus protein VP39"/>
    <property type="match status" value="1"/>
</dbReference>
<name>Q854P7_BPMOM</name>
<keyword evidence="1" id="KW-0489">Methyltransferase</keyword>
<sequence length="181" mass="20554">MTLHEIGLRHGTDKATHHKFCDFYEEHLPGRDFSGRLLEIGIMHGASLRTWAEYYPNAEIVGIDTFDKSYLNLPNNVSVVHGDATDHHVTAPLGTFDIIVDDGSHLTSDQQVSFLWLYYNQLADGGIYILEDLHTSLPGYPGPYVDSKVLPVEMLERQGVDFRLYRRDPDELDSMTSVIFK</sequence>
<evidence type="ECO:0000313" key="1">
    <source>
        <dbReference type="EMBL" id="AAN12661.1"/>
    </source>
</evidence>
<organismHost>
    <name type="scientific">Mycolicibacterium smegmatis</name>
    <name type="common">Mycobacterium smegmatis</name>
    <dbReference type="NCBI Taxonomy" id="1772"/>
</organismHost>